<dbReference type="GO" id="GO:0001522">
    <property type="term" value="P:pseudouridine synthesis"/>
    <property type="evidence" value="ECO:0007669"/>
    <property type="project" value="InterPro"/>
</dbReference>
<keyword evidence="6" id="KW-0597">Phosphoprotein</keyword>
<feature type="compositionally biased region" description="Acidic residues" evidence="10">
    <location>
        <begin position="215"/>
        <end position="224"/>
    </location>
</feature>
<feature type="compositionally biased region" description="Low complexity" evidence="10">
    <location>
        <begin position="533"/>
        <end position="577"/>
    </location>
</feature>
<evidence type="ECO:0000256" key="9">
    <source>
        <dbReference type="ARBA" id="ARBA00076743"/>
    </source>
</evidence>
<evidence type="ECO:0000256" key="2">
    <source>
        <dbReference type="ARBA" id="ARBA00009801"/>
    </source>
</evidence>
<feature type="compositionally biased region" description="Polar residues" evidence="10">
    <location>
        <begin position="150"/>
        <end position="160"/>
    </location>
</feature>
<dbReference type="EMBL" id="JAPMSZ010000009">
    <property type="protein sequence ID" value="KAJ5091456.1"/>
    <property type="molecule type" value="Genomic_DNA"/>
</dbReference>
<dbReference type="GO" id="GO:0005732">
    <property type="term" value="C:sno(s)RNA-containing ribonucleoprotein complex"/>
    <property type="evidence" value="ECO:0007669"/>
    <property type="project" value="InterPro"/>
</dbReference>
<organism evidence="11 12">
    <name type="scientific">Penicillium alfredii</name>
    <dbReference type="NCBI Taxonomy" id="1506179"/>
    <lineage>
        <taxon>Eukaryota</taxon>
        <taxon>Fungi</taxon>
        <taxon>Dikarya</taxon>
        <taxon>Ascomycota</taxon>
        <taxon>Pezizomycotina</taxon>
        <taxon>Eurotiomycetes</taxon>
        <taxon>Eurotiomycetidae</taxon>
        <taxon>Eurotiales</taxon>
        <taxon>Aspergillaceae</taxon>
        <taxon>Penicillium</taxon>
    </lineage>
</organism>
<dbReference type="AlphaFoldDB" id="A0A9W9K3M7"/>
<dbReference type="FunFam" id="2.40.10.230:FF:000002">
    <property type="entry name" value="H/ACA ribonucleoprotein complex non-core subunit NAF1"/>
    <property type="match status" value="1"/>
</dbReference>
<sequence>MSDSQVPPTESVVASDGPHSNQPTTIDTPPVAATPDEGSNFYNTPLAAGTPSIQADSQKDAATNSMIKAPDSSEPAPMIPGLNLVNDPNDPQSMSNQPPPESTTAAVKQEQEEPETKQELNEPEIQQESSESAMKEEPRTAIQQEPEENLQVNNEPTSAPSDIMEVDQAPEIGNTENAPDQGAEALENEEEGEHPEWEVDSSPYESSSDSSTSTDSDDSDDEDYPMLSPEEQARILMQAEAGSDDEGEGKGKSNGHVRSTNEVAEEVPPIPDVEVTPDMKIVFLGKIQTVVDNALLIEANTSGEYQVLESGSLLCRDDRKLVGVVSETLGRVENPLYTVMYASASEIQERGLYKGMDIFYVEAHSTFVFTQPLKGMKGSDASNFHDEEVAEEEAEFSDDEAEAEYKRRLKQKRQDKKEARDGPARGKKGPPGPSKLSHTGLNYDDGAEDGYTPLARPKNLHEIMGTHEAPVEGNERGSNFRGGRGRGRGSDRGRGRGRGGGGRGGWDRDQDRRPPQSGGSHYGPPATNPQASGYGQPAYPQHQQPAYGMPQPFAGYAPYAQQQQTPQPQFAQGAAPAQFPFQFPFPQAFQQPNPFQPVPAGAHVNPLFLAALQQQQQQQYQQPQSVPSQAQPQNPAMNFDQVKAQLDLLRSLSNGNQGPPPT</sequence>
<proteinExistence type="inferred from homology"/>
<dbReference type="PANTHER" id="PTHR31633">
    <property type="entry name" value="H/ACA RIBONUCLEOPROTEIN COMPLEX NON-CORE SUBUNIT NAF1"/>
    <property type="match status" value="1"/>
</dbReference>
<evidence type="ECO:0000256" key="8">
    <source>
        <dbReference type="ARBA" id="ARBA00023242"/>
    </source>
</evidence>
<evidence type="ECO:0000256" key="6">
    <source>
        <dbReference type="ARBA" id="ARBA00022553"/>
    </source>
</evidence>
<keyword evidence="8" id="KW-0539">Nucleus</keyword>
<keyword evidence="7" id="KW-0694">RNA-binding</keyword>
<protein>
    <recommendedName>
        <fullName evidence="3">H/ACA ribonucleoprotein complex non-core subunit NAF1</fullName>
    </recommendedName>
    <alternativeName>
        <fullName evidence="9">Nuclear assembly factor 1</fullName>
    </alternativeName>
</protein>
<gene>
    <name evidence="11" type="ORF">NUU61_006326</name>
</gene>
<accession>A0A9W9K3M7</accession>
<feature type="compositionally biased region" description="Acidic residues" evidence="10">
    <location>
        <begin position="388"/>
        <end position="402"/>
    </location>
</feature>
<evidence type="ECO:0000256" key="7">
    <source>
        <dbReference type="ARBA" id="ARBA00022884"/>
    </source>
</evidence>
<dbReference type="InterPro" id="IPR009000">
    <property type="entry name" value="Transl_B-barrel_sf"/>
</dbReference>
<evidence type="ECO:0000256" key="1">
    <source>
        <dbReference type="ARBA" id="ARBA00004123"/>
    </source>
</evidence>
<keyword evidence="4" id="KW-0690">Ribosome biogenesis</keyword>
<evidence type="ECO:0000256" key="3">
    <source>
        <dbReference type="ARBA" id="ARBA00021438"/>
    </source>
</evidence>
<comment type="subcellular location">
    <subcellularLocation>
        <location evidence="1">Nucleus</location>
    </subcellularLocation>
</comment>
<dbReference type="Pfam" id="PF04410">
    <property type="entry name" value="Gar1"/>
    <property type="match status" value="1"/>
</dbReference>
<dbReference type="OrthoDB" id="21550at2759"/>
<dbReference type="GO" id="GO:0005634">
    <property type="term" value="C:nucleus"/>
    <property type="evidence" value="ECO:0007669"/>
    <property type="project" value="UniProtKB-SubCell"/>
</dbReference>
<dbReference type="GO" id="GO:0006364">
    <property type="term" value="P:rRNA processing"/>
    <property type="evidence" value="ECO:0007669"/>
    <property type="project" value="UniProtKB-KW"/>
</dbReference>
<dbReference type="GO" id="GO:0003723">
    <property type="term" value="F:RNA binding"/>
    <property type="evidence" value="ECO:0007669"/>
    <property type="project" value="UniProtKB-KW"/>
</dbReference>
<dbReference type="InterPro" id="IPR007504">
    <property type="entry name" value="H/ACA_rnp_Gar1/Naf1"/>
</dbReference>
<dbReference type="Proteomes" id="UP001141434">
    <property type="component" value="Unassembled WGS sequence"/>
</dbReference>
<reference evidence="11" key="2">
    <citation type="journal article" date="2023" name="IMA Fungus">
        <title>Comparative genomic study of the Penicillium genus elucidates a diverse pangenome and 15 lateral gene transfer events.</title>
        <authorList>
            <person name="Petersen C."/>
            <person name="Sorensen T."/>
            <person name="Nielsen M.R."/>
            <person name="Sondergaard T.E."/>
            <person name="Sorensen J.L."/>
            <person name="Fitzpatrick D.A."/>
            <person name="Frisvad J.C."/>
            <person name="Nielsen K.L."/>
        </authorList>
    </citation>
    <scope>NUCLEOTIDE SEQUENCE</scope>
    <source>
        <strain evidence="11">IBT 34128</strain>
    </source>
</reference>
<evidence type="ECO:0000313" key="11">
    <source>
        <dbReference type="EMBL" id="KAJ5091456.1"/>
    </source>
</evidence>
<feature type="compositionally biased region" description="Polar residues" evidence="10">
    <location>
        <begin position="51"/>
        <end position="66"/>
    </location>
</feature>
<feature type="compositionally biased region" description="Basic and acidic residues" evidence="10">
    <location>
        <begin position="459"/>
        <end position="475"/>
    </location>
</feature>
<dbReference type="Gene3D" id="2.40.10.230">
    <property type="entry name" value="Probable tRNA pseudouridine synthase domain"/>
    <property type="match status" value="1"/>
</dbReference>
<evidence type="ECO:0000256" key="4">
    <source>
        <dbReference type="ARBA" id="ARBA00022517"/>
    </source>
</evidence>
<dbReference type="SUPFAM" id="SSF50447">
    <property type="entry name" value="Translation proteins"/>
    <property type="match status" value="1"/>
</dbReference>
<name>A0A9W9K3M7_9EURO</name>
<feature type="region of interest" description="Disordered" evidence="10">
    <location>
        <begin position="1"/>
        <end position="226"/>
    </location>
</feature>
<feature type="compositionally biased region" description="Basic and acidic residues" evidence="10">
    <location>
        <begin position="415"/>
        <end position="424"/>
    </location>
</feature>
<dbReference type="PANTHER" id="PTHR31633:SF1">
    <property type="entry name" value="H_ACA RIBONUCLEOPROTEIN COMPLEX NON-CORE SUBUNIT NAF1"/>
    <property type="match status" value="1"/>
</dbReference>
<dbReference type="InterPro" id="IPR040309">
    <property type="entry name" value="Naf1"/>
</dbReference>
<keyword evidence="12" id="KW-1185">Reference proteome</keyword>
<comment type="similarity">
    <text evidence="2">Belongs to the NAF1 family.</text>
</comment>
<feature type="region of interest" description="Disordered" evidence="10">
    <location>
        <begin position="387"/>
        <end position="577"/>
    </location>
</feature>
<dbReference type="GO" id="GO:0000493">
    <property type="term" value="P:box H/ACA snoRNP assembly"/>
    <property type="evidence" value="ECO:0007669"/>
    <property type="project" value="InterPro"/>
</dbReference>
<feature type="compositionally biased region" description="Basic and acidic residues" evidence="10">
    <location>
        <begin position="109"/>
        <end position="120"/>
    </location>
</feature>
<reference evidence="11" key="1">
    <citation type="submission" date="2022-11" db="EMBL/GenBank/DDBJ databases">
        <authorList>
            <person name="Petersen C."/>
        </authorList>
    </citation>
    <scope>NUCLEOTIDE SEQUENCE</scope>
    <source>
        <strain evidence="11">IBT 34128</strain>
    </source>
</reference>
<feature type="region of interest" description="Disordered" evidence="10">
    <location>
        <begin position="614"/>
        <end position="643"/>
    </location>
</feature>
<dbReference type="GeneID" id="81396023"/>
<dbReference type="RefSeq" id="XP_056509654.1">
    <property type="nucleotide sequence ID" value="XM_056656854.1"/>
</dbReference>
<evidence type="ECO:0000256" key="5">
    <source>
        <dbReference type="ARBA" id="ARBA00022552"/>
    </source>
</evidence>
<keyword evidence="5" id="KW-0698">rRNA processing</keyword>
<comment type="caution">
    <text evidence="11">The sequence shown here is derived from an EMBL/GenBank/DDBJ whole genome shotgun (WGS) entry which is preliminary data.</text>
</comment>
<feature type="compositionally biased region" description="Low complexity" evidence="10">
    <location>
        <begin position="200"/>
        <end position="214"/>
    </location>
</feature>
<feature type="compositionally biased region" description="Basic and acidic residues" evidence="10">
    <location>
        <begin position="505"/>
        <end position="514"/>
    </location>
</feature>
<dbReference type="InterPro" id="IPR038664">
    <property type="entry name" value="Gar1/Naf1_Cbf5-bd_sf"/>
</dbReference>
<evidence type="ECO:0000256" key="10">
    <source>
        <dbReference type="SAM" id="MobiDB-lite"/>
    </source>
</evidence>
<feature type="region of interest" description="Disordered" evidence="10">
    <location>
        <begin position="240"/>
        <end position="270"/>
    </location>
</feature>
<evidence type="ECO:0000313" key="12">
    <source>
        <dbReference type="Proteomes" id="UP001141434"/>
    </source>
</evidence>
<feature type="compositionally biased region" description="Polar residues" evidence="10">
    <location>
        <begin position="18"/>
        <end position="27"/>
    </location>
</feature>
<feature type="compositionally biased region" description="Polar residues" evidence="10">
    <location>
        <begin position="89"/>
        <end position="106"/>
    </location>
</feature>
<feature type="compositionally biased region" description="Low complexity" evidence="10">
    <location>
        <begin position="614"/>
        <end position="636"/>
    </location>
</feature>